<gene>
    <name evidence="2" type="ORF">K457DRAFT_198745</name>
</gene>
<protein>
    <submittedName>
        <fullName evidence="2">Uncharacterized protein</fullName>
    </submittedName>
</protein>
<keyword evidence="1" id="KW-0812">Transmembrane</keyword>
<dbReference type="AlphaFoldDB" id="A0A197JF01"/>
<proteinExistence type="predicted"/>
<feature type="transmembrane region" description="Helical" evidence="1">
    <location>
        <begin position="20"/>
        <end position="53"/>
    </location>
</feature>
<dbReference type="EMBL" id="KV442111">
    <property type="protein sequence ID" value="OAQ23705.1"/>
    <property type="molecule type" value="Genomic_DNA"/>
</dbReference>
<keyword evidence="1" id="KW-0472">Membrane</keyword>
<accession>A0A197JF01</accession>
<reference evidence="2 3" key="1">
    <citation type="submission" date="2016-05" db="EMBL/GenBank/DDBJ databases">
        <title>Genome sequencing reveals origins of a unique bacterial endosymbiosis in the earliest lineages of terrestrial Fungi.</title>
        <authorList>
            <consortium name="DOE Joint Genome Institute"/>
            <person name="Uehling J."/>
            <person name="Gryganskyi A."/>
            <person name="Hameed K."/>
            <person name="Tschaplinski T."/>
            <person name="Misztal P."/>
            <person name="Wu S."/>
            <person name="Desiro A."/>
            <person name="Vande Pol N."/>
            <person name="Du Z.-Y."/>
            <person name="Zienkiewicz A."/>
            <person name="Zienkiewicz K."/>
            <person name="Morin E."/>
            <person name="Tisserant E."/>
            <person name="Splivallo R."/>
            <person name="Hainaut M."/>
            <person name="Henrissat B."/>
            <person name="Ohm R."/>
            <person name="Kuo A."/>
            <person name="Yan J."/>
            <person name="Lipzen A."/>
            <person name="Nolan M."/>
            <person name="Labutti K."/>
            <person name="Barry K."/>
            <person name="Goldstein A."/>
            <person name="Labbe J."/>
            <person name="Schadt C."/>
            <person name="Tuskan G."/>
            <person name="Grigoriev I."/>
            <person name="Martin F."/>
            <person name="Vilgalys R."/>
            <person name="Bonito G."/>
        </authorList>
    </citation>
    <scope>NUCLEOTIDE SEQUENCE [LARGE SCALE GENOMIC DNA]</scope>
    <source>
        <strain evidence="2 3">AG-77</strain>
    </source>
</reference>
<evidence type="ECO:0000313" key="2">
    <source>
        <dbReference type="EMBL" id="OAQ23705.1"/>
    </source>
</evidence>
<feature type="transmembrane region" description="Helical" evidence="1">
    <location>
        <begin position="139"/>
        <end position="163"/>
    </location>
</feature>
<keyword evidence="3" id="KW-1185">Reference proteome</keyword>
<organism evidence="2 3">
    <name type="scientific">Linnemannia elongata AG-77</name>
    <dbReference type="NCBI Taxonomy" id="1314771"/>
    <lineage>
        <taxon>Eukaryota</taxon>
        <taxon>Fungi</taxon>
        <taxon>Fungi incertae sedis</taxon>
        <taxon>Mucoromycota</taxon>
        <taxon>Mortierellomycotina</taxon>
        <taxon>Mortierellomycetes</taxon>
        <taxon>Mortierellales</taxon>
        <taxon>Mortierellaceae</taxon>
        <taxon>Linnemannia</taxon>
    </lineage>
</organism>
<keyword evidence="1" id="KW-1133">Transmembrane helix</keyword>
<name>A0A197JF01_9FUNG</name>
<evidence type="ECO:0000313" key="3">
    <source>
        <dbReference type="Proteomes" id="UP000078512"/>
    </source>
</evidence>
<evidence type="ECO:0000256" key="1">
    <source>
        <dbReference type="SAM" id="Phobius"/>
    </source>
</evidence>
<feature type="transmembrane region" description="Helical" evidence="1">
    <location>
        <begin position="98"/>
        <end position="118"/>
    </location>
</feature>
<sequence length="272" mass="30575">MSSPWGLCSLARFLSFYPPLFFSSFSFFLLTLFFFSLSLSLSPSLTLCLFILLFLLKRHFVYLFFILVFPFVHIRIHIPPGTNNTYPLSACIHITITLSLLSSFLSCTSLFFITTISFTHTRGIPWATSSFTLSPPLPFLLSSLLSLSLSLSLLTLTSLSPLNHTLTHLIFFFCNPRQFKKEHFHVCIVQLLLSITQHYIHIHTHTLFSISFPTPASASKLSHPCLSACLLLIVILFCMLTASLFNGCILVSLFVGTALDHNCLLALLGRQE</sequence>
<feature type="transmembrane region" description="Helical" evidence="1">
    <location>
        <begin position="60"/>
        <end position="78"/>
    </location>
</feature>
<dbReference type="Proteomes" id="UP000078512">
    <property type="component" value="Unassembled WGS sequence"/>
</dbReference>